<accession>A0AAN7BSK2</accession>
<dbReference type="EMBL" id="MU865320">
    <property type="protein sequence ID" value="KAK4228293.1"/>
    <property type="molecule type" value="Genomic_DNA"/>
</dbReference>
<dbReference type="Gene3D" id="3.50.50.60">
    <property type="entry name" value="FAD/NAD(P)-binding domain"/>
    <property type="match status" value="1"/>
</dbReference>
<feature type="domain" description="FAD-binding" evidence="5">
    <location>
        <begin position="305"/>
        <end position="351"/>
    </location>
</feature>
<comment type="caution">
    <text evidence="6">The sequence shown here is derived from an EMBL/GenBank/DDBJ whole genome shotgun (WGS) entry which is preliminary data.</text>
</comment>
<reference evidence="6" key="1">
    <citation type="journal article" date="2023" name="Mol. Phylogenet. Evol.">
        <title>Genome-scale phylogeny and comparative genomics of the fungal order Sordariales.</title>
        <authorList>
            <person name="Hensen N."/>
            <person name="Bonometti L."/>
            <person name="Westerberg I."/>
            <person name="Brannstrom I.O."/>
            <person name="Guillou S."/>
            <person name="Cros-Aarteil S."/>
            <person name="Calhoun S."/>
            <person name="Haridas S."/>
            <person name="Kuo A."/>
            <person name="Mondo S."/>
            <person name="Pangilinan J."/>
            <person name="Riley R."/>
            <person name="LaButti K."/>
            <person name="Andreopoulos B."/>
            <person name="Lipzen A."/>
            <person name="Chen C."/>
            <person name="Yan M."/>
            <person name="Daum C."/>
            <person name="Ng V."/>
            <person name="Clum A."/>
            <person name="Steindorff A."/>
            <person name="Ohm R.A."/>
            <person name="Martin F."/>
            <person name="Silar P."/>
            <person name="Natvig D.O."/>
            <person name="Lalanne C."/>
            <person name="Gautier V."/>
            <person name="Ament-Velasquez S.L."/>
            <person name="Kruys A."/>
            <person name="Hutchinson M.I."/>
            <person name="Powell A.J."/>
            <person name="Barry K."/>
            <person name="Miller A.N."/>
            <person name="Grigoriev I.V."/>
            <person name="Debuchy R."/>
            <person name="Gladieux P."/>
            <person name="Hiltunen Thoren M."/>
            <person name="Johannesson H."/>
        </authorList>
    </citation>
    <scope>NUCLEOTIDE SEQUENCE</scope>
    <source>
        <strain evidence="6">CBS 990.96</strain>
    </source>
</reference>
<reference evidence="6" key="2">
    <citation type="submission" date="2023-05" db="EMBL/GenBank/DDBJ databases">
        <authorList>
            <consortium name="Lawrence Berkeley National Laboratory"/>
            <person name="Steindorff A."/>
            <person name="Hensen N."/>
            <person name="Bonometti L."/>
            <person name="Westerberg I."/>
            <person name="Brannstrom I.O."/>
            <person name="Guillou S."/>
            <person name="Cros-Aarteil S."/>
            <person name="Calhoun S."/>
            <person name="Haridas S."/>
            <person name="Kuo A."/>
            <person name="Mondo S."/>
            <person name="Pangilinan J."/>
            <person name="Riley R."/>
            <person name="Labutti K."/>
            <person name="Andreopoulos B."/>
            <person name="Lipzen A."/>
            <person name="Chen C."/>
            <person name="Yanf M."/>
            <person name="Daum C."/>
            <person name="Ng V."/>
            <person name="Clum A."/>
            <person name="Ohm R."/>
            <person name="Martin F."/>
            <person name="Silar P."/>
            <person name="Natvig D."/>
            <person name="Lalanne C."/>
            <person name="Gautier V."/>
            <person name="Ament-Velasquez S.L."/>
            <person name="Kruys A."/>
            <person name="Hutchinson M.I."/>
            <person name="Powell A.J."/>
            <person name="Barry K."/>
            <person name="Miller A.N."/>
            <person name="Grigoriev I.V."/>
            <person name="Debuchy R."/>
            <person name="Gladieux P."/>
            <person name="Thoren M.H."/>
            <person name="Johannesson H."/>
        </authorList>
    </citation>
    <scope>NUCLEOTIDE SEQUENCE</scope>
    <source>
        <strain evidence="6">CBS 990.96</strain>
    </source>
</reference>
<dbReference type="PRINTS" id="PR00420">
    <property type="entry name" value="RNGMNOXGNASE"/>
</dbReference>
<evidence type="ECO:0000313" key="6">
    <source>
        <dbReference type="EMBL" id="KAK4228293.1"/>
    </source>
</evidence>
<dbReference type="InterPro" id="IPR036188">
    <property type="entry name" value="FAD/NAD-bd_sf"/>
</dbReference>
<dbReference type="GO" id="GO:0004497">
    <property type="term" value="F:monooxygenase activity"/>
    <property type="evidence" value="ECO:0007669"/>
    <property type="project" value="UniProtKB-KW"/>
</dbReference>
<keyword evidence="1" id="KW-0285">Flavoprotein</keyword>
<evidence type="ECO:0000256" key="4">
    <source>
        <dbReference type="ARBA" id="ARBA00023033"/>
    </source>
</evidence>
<dbReference type="Pfam" id="PF01494">
    <property type="entry name" value="FAD_binding_3"/>
    <property type="match status" value="1"/>
</dbReference>
<organism evidence="6 7">
    <name type="scientific">Podospora fimiseda</name>
    <dbReference type="NCBI Taxonomy" id="252190"/>
    <lineage>
        <taxon>Eukaryota</taxon>
        <taxon>Fungi</taxon>
        <taxon>Dikarya</taxon>
        <taxon>Ascomycota</taxon>
        <taxon>Pezizomycotina</taxon>
        <taxon>Sordariomycetes</taxon>
        <taxon>Sordariomycetidae</taxon>
        <taxon>Sordariales</taxon>
        <taxon>Podosporaceae</taxon>
        <taxon>Podospora</taxon>
    </lineage>
</organism>
<name>A0AAN7BSK2_9PEZI</name>
<dbReference type="AlphaFoldDB" id="A0AAN7BSK2"/>
<keyword evidence="3" id="KW-0560">Oxidoreductase</keyword>
<keyword evidence="2" id="KW-0274">FAD</keyword>
<dbReference type="Proteomes" id="UP001301958">
    <property type="component" value="Unassembled WGS sequence"/>
</dbReference>
<evidence type="ECO:0000256" key="3">
    <source>
        <dbReference type="ARBA" id="ARBA00023002"/>
    </source>
</evidence>
<dbReference type="InterPro" id="IPR002938">
    <property type="entry name" value="FAD-bd"/>
</dbReference>
<dbReference type="PANTHER" id="PTHR46972:SF1">
    <property type="entry name" value="FAD DEPENDENT OXIDOREDUCTASE DOMAIN-CONTAINING PROTEIN"/>
    <property type="match status" value="1"/>
</dbReference>
<keyword evidence="7" id="KW-1185">Reference proteome</keyword>
<sequence>MSSCHSLVTAGVIYREQREKTRIHRARTTPKITIIGAGPSGTPLARLLSLSSIPYTLFESDTSPNYRSQGGTLDLHTSTGLLALQRAQLFDEFLKYARYDGDHLQITDHNLKVFLKNVGAENHDGPGVKQARPEIDRAKLRQFQTESVPAQNIVWGARVKSLEKEAREGGTWRIIFYDGNRKSEGGFTLAIGANGAFSKVRSTVLSVRQPDFAGIGVYDMIIPEPEKKAPEVYKAVNRGNIFAHKEGIRLALQQLGDGSIGIYRQGFNTKDLEEVKKRLLAPGGLLDGWAGVLREAIERWEHVSGVTLVGDATHLMTLYAGEGVNVAFEDSMRLAQGIVDAVRGNGGGRVLVDVLDNAVREYEGEMWVRAEKAARLTDELTKLWMFTPGTPGSVIAKTTALHVNFHTPPIMQPFATVGVHAWVAWKKWTGW</sequence>
<proteinExistence type="predicted"/>
<protein>
    <submittedName>
        <fullName evidence="6">Tetracycline resistance protein from transposon protein</fullName>
    </submittedName>
</protein>
<keyword evidence="4" id="KW-0503">Monooxygenase</keyword>
<dbReference type="PANTHER" id="PTHR46972">
    <property type="entry name" value="MONOOXYGENASE ASQM-RELATED"/>
    <property type="match status" value="1"/>
</dbReference>
<gene>
    <name evidence="6" type="ORF">QBC38DRAFT_509026</name>
</gene>
<dbReference type="SUPFAM" id="SSF51905">
    <property type="entry name" value="FAD/NAD(P)-binding domain"/>
    <property type="match status" value="1"/>
</dbReference>
<evidence type="ECO:0000259" key="5">
    <source>
        <dbReference type="Pfam" id="PF01494"/>
    </source>
</evidence>
<evidence type="ECO:0000313" key="7">
    <source>
        <dbReference type="Proteomes" id="UP001301958"/>
    </source>
</evidence>
<evidence type="ECO:0000256" key="2">
    <source>
        <dbReference type="ARBA" id="ARBA00022827"/>
    </source>
</evidence>
<evidence type="ECO:0000256" key="1">
    <source>
        <dbReference type="ARBA" id="ARBA00022630"/>
    </source>
</evidence>
<dbReference type="GO" id="GO:0071949">
    <property type="term" value="F:FAD binding"/>
    <property type="evidence" value="ECO:0007669"/>
    <property type="project" value="InterPro"/>
</dbReference>